<proteinExistence type="predicted"/>
<name>S2JSU7_MUCC1</name>
<evidence type="ECO:0008006" key="3">
    <source>
        <dbReference type="Google" id="ProtNLM"/>
    </source>
</evidence>
<keyword evidence="2" id="KW-1185">Reference proteome</keyword>
<dbReference type="VEuPathDB" id="FungiDB:HMPREF1544_07457"/>
<evidence type="ECO:0000313" key="1">
    <source>
        <dbReference type="EMBL" id="EPB85788.1"/>
    </source>
</evidence>
<dbReference type="InParanoid" id="S2JSU7"/>
<reference evidence="2" key="1">
    <citation type="submission" date="2013-05" db="EMBL/GenBank/DDBJ databases">
        <title>The Genome sequence of Mucor circinelloides f. circinelloides 1006PhL.</title>
        <authorList>
            <consortium name="The Broad Institute Genomics Platform"/>
            <person name="Cuomo C."/>
            <person name="Earl A."/>
            <person name="Findley K."/>
            <person name="Lee S.C."/>
            <person name="Walker B."/>
            <person name="Young S."/>
            <person name="Zeng Q."/>
            <person name="Gargeya S."/>
            <person name="Fitzgerald M."/>
            <person name="Haas B."/>
            <person name="Abouelleil A."/>
            <person name="Allen A.W."/>
            <person name="Alvarado L."/>
            <person name="Arachchi H.M."/>
            <person name="Berlin A.M."/>
            <person name="Chapman S.B."/>
            <person name="Gainer-Dewar J."/>
            <person name="Goldberg J."/>
            <person name="Griggs A."/>
            <person name="Gujja S."/>
            <person name="Hansen M."/>
            <person name="Howarth C."/>
            <person name="Imamovic A."/>
            <person name="Ireland A."/>
            <person name="Larimer J."/>
            <person name="McCowan C."/>
            <person name="Murphy C."/>
            <person name="Pearson M."/>
            <person name="Poon T.W."/>
            <person name="Priest M."/>
            <person name="Roberts A."/>
            <person name="Saif S."/>
            <person name="Shea T."/>
            <person name="Sisk P."/>
            <person name="Sykes S."/>
            <person name="Wortman J."/>
            <person name="Nusbaum C."/>
            <person name="Birren B."/>
        </authorList>
    </citation>
    <scope>NUCLEOTIDE SEQUENCE [LARGE SCALE GENOMIC DNA]</scope>
    <source>
        <strain evidence="2">1006PhL</strain>
    </source>
</reference>
<dbReference type="OrthoDB" id="2286506at2759"/>
<gene>
    <name evidence="1" type="ORF">HMPREF1544_07457</name>
</gene>
<evidence type="ECO:0000313" key="2">
    <source>
        <dbReference type="Proteomes" id="UP000014254"/>
    </source>
</evidence>
<organism evidence="1 2">
    <name type="scientific">Mucor circinelloides f. circinelloides (strain 1006PhL)</name>
    <name type="common">Mucormycosis agent</name>
    <name type="synonym">Calyptromyces circinelloides</name>
    <dbReference type="NCBI Taxonomy" id="1220926"/>
    <lineage>
        <taxon>Eukaryota</taxon>
        <taxon>Fungi</taxon>
        <taxon>Fungi incertae sedis</taxon>
        <taxon>Mucoromycota</taxon>
        <taxon>Mucoromycotina</taxon>
        <taxon>Mucoromycetes</taxon>
        <taxon>Mucorales</taxon>
        <taxon>Mucorineae</taxon>
        <taxon>Mucoraceae</taxon>
        <taxon>Mucor</taxon>
    </lineage>
</organism>
<sequence>MSLVNGRQAKDKSNMAVNNPDCQIAMPPTSGALDIAPHNYCNICKITLVPDKSHQCPLILPLSAPHHKRRKLNTAPDIVDIEADDQKIERALLESLQESQVEVEIDPIVSKVSSHTHPAMNDPNNYCRVCHVSHSTQEAHQIHLQTEHHAAFPSSSAKRKAQKVPVSTRPNNLCKYVPIQIRFDPKSSSLSSPTTTQEQMKDANVLPDLDDPNYYCRSCHITKPNRTSYLIHLCMIHQITSGKRKNDKAPKAKLKY</sequence>
<dbReference type="EMBL" id="KE124004">
    <property type="protein sequence ID" value="EPB85788.1"/>
    <property type="molecule type" value="Genomic_DNA"/>
</dbReference>
<protein>
    <recommendedName>
        <fullName evidence="3">C2H2-type domain-containing protein</fullName>
    </recommendedName>
</protein>
<dbReference type="AlphaFoldDB" id="S2JSU7"/>
<accession>S2JSU7</accession>
<dbReference type="Proteomes" id="UP000014254">
    <property type="component" value="Unassembled WGS sequence"/>
</dbReference>